<dbReference type="OrthoDB" id="5588192at2759"/>
<evidence type="ECO:0000256" key="1">
    <source>
        <dbReference type="SAM" id="MobiDB-lite"/>
    </source>
</evidence>
<dbReference type="PANTHER" id="PTHR24410:SF23">
    <property type="entry name" value="BTB DOMAIN-CONTAINING PROTEIN-RELATED"/>
    <property type="match status" value="1"/>
</dbReference>
<dbReference type="Gene3D" id="3.30.710.10">
    <property type="entry name" value="Potassium Channel Kv1.1, Chain A"/>
    <property type="match status" value="1"/>
</dbReference>
<feature type="domain" description="BTB" evidence="2">
    <location>
        <begin position="131"/>
        <end position="200"/>
    </location>
</feature>
<reference evidence="3 4" key="1">
    <citation type="submission" date="2016-07" db="EMBL/GenBank/DDBJ databases">
        <title>Pervasive Adenine N6-methylation of Active Genes in Fungi.</title>
        <authorList>
            <consortium name="DOE Joint Genome Institute"/>
            <person name="Mondo S.J."/>
            <person name="Dannebaum R.O."/>
            <person name="Kuo R.C."/>
            <person name="Labutti K."/>
            <person name="Haridas S."/>
            <person name="Kuo A."/>
            <person name="Salamov A."/>
            <person name="Ahrendt S.R."/>
            <person name="Lipzen A."/>
            <person name="Sullivan W."/>
            <person name="Andreopoulos W.B."/>
            <person name="Clum A."/>
            <person name="Lindquist E."/>
            <person name="Daum C."/>
            <person name="Ramamoorthy G.K."/>
            <person name="Gryganskyi A."/>
            <person name="Culley D."/>
            <person name="Magnuson J.K."/>
            <person name="James T.Y."/>
            <person name="O'Malley M.A."/>
            <person name="Stajich J.E."/>
            <person name="Spatafora J.W."/>
            <person name="Visel A."/>
            <person name="Grigoriev I.V."/>
        </authorList>
    </citation>
    <scope>NUCLEOTIDE SEQUENCE [LARGE SCALE GENOMIC DNA]</scope>
    <source>
        <strain evidence="3 4">PL171</strain>
    </source>
</reference>
<dbReference type="Proteomes" id="UP000193411">
    <property type="component" value="Unassembled WGS sequence"/>
</dbReference>
<feature type="compositionally biased region" description="Low complexity" evidence="1">
    <location>
        <begin position="590"/>
        <end position="600"/>
    </location>
</feature>
<feature type="compositionally biased region" description="Polar residues" evidence="1">
    <location>
        <begin position="12"/>
        <end position="23"/>
    </location>
</feature>
<proteinExistence type="predicted"/>
<feature type="region of interest" description="Disordered" evidence="1">
    <location>
        <begin position="449"/>
        <end position="600"/>
    </location>
</feature>
<dbReference type="InterPro" id="IPR000210">
    <property type="entry name" value="BTB/POZ_dom"/>
</dbReference>
<feature type="compositionally biased region" description="Low complexity" evidence="1">
    <location>
        <begin position="517"/>
        <end position="538"/>
    </location>
</feature>
<sequence length="600" mass="64288">MVNAITMMSADPMNQSQTPNQPITVGAALGLDTSAAATSPASPKSPMSPLSHTHAQAQVPAQSQSQSQATPGSPAAAAAVQPPSRTGSTTTPAGPGAAPAAKPMGVRLERCRQCKDVFGCQLDLRSSDLFTDIELVLPSGHRLRAHKLVLATASPVLRARLSEQPDITSLDLKDFLLVDPHNVAPAVVDFMYSRQAVVHAGNVLGMTRAARDLGIVDLFQLSSGILSRFVVADPHAMLPTAVQFNLHDLTAQIVDVLLAPGRTLDQRTWDALAHLPAAQFSALLASPQCPLTPNQRFEAVRAFVDRNAESGDHRKCLIHPDAPPASPSGQVESDLCICSSIRPLTPEEIRAIWTVVDFSALEPDVLSMAFTMKHVPQDLVFGAVMSKLMQMQSSAASIHSATSPAPSHVVQHPHHPQPQVQQQPQQQPQATGNMSQAEQMAFVASTLSRMKLAQQQQQQQQQQPSVDPKPMPPTPMSHPPQPPQPASPTASNHPQPLPLNQIRTVPQQTDSMYSPHATPQARPAPTPVVVQVQTQQQAGHNQYVPPQQQQASHANANANANGGVWTPQGFPQQQQQQQAPAHPSGPPPAQQQHQYAQQQQ</sequence>
<feature type="compositionally biased region" description="Pro residues" evidence="1">
    <location>
        <begin position="467"/>
        <end position="486"/>
    </location>
</feature>
<feature type="compositionally biased region" description="Low complexity" evidence="1">
    <location>
        <begin position="454"/>
        <end position="463"/>
    </location>
</feature>
<comment type="caution">
    <text evidence="3">The sequence shown here is derived from an EMBL/GenBank/DDBJ whole genome shotgun (WGS) entry which is preliminary data.</text>
</comment>
<gene>
    <name evidence="3" type="ORF">BCR44DRAFT_1428733</name>
</gene>
<accession>A0A1Y2HXJ7</accession>
<evidence type="ECO:0000259" key="2">
    <source>
        <dbReference type="PROSITE" id="PS50097"/>
    </source>
</evidence>
<organism evidence="3 4">
    <name type="scientific">Catenaria anguillulae PL171</name>
    <dbReference type="NCBI Taxonomy" id="765915"/>
    <lineage>
        <taxon>Eukaryota</taxon>
        <taxon>Fungi</taxon>
        <taxon>Fungi incertae sedis</taxon>
        <taxon>Blastocladiomycota</taxon>
        <taxon>Blastocladiomycetes</taxon>
        <taxon>Blastocladiales</taxon>
        <taxon>Catenariaceae</taxon>
        <taxon>Catenaria</taxon>
    </lineage>
</organism>
<protein>
    <recommendedName>
        <fullName evidence="2">BTB domain-containing protein</fullName>
    </recommendedName>
</protein>
<dbReference type="EMBL" id="MCFL01000008">
    <property type="protein sequence ID" value="ORZ38674.1"/>
    <property type="molecule type" value="Genomic_DNA"/>
</dbReference>
<dbReference type="STRING" id="765915.A0A1Y2HXJ7"/>
<dbReference type="SMART" id="SM00225">
    <property type="entry name" value="BTB"/>
    <property type="match status" value="1"/>
</dbReference>
<dbReference type="InterPro" id="IPR051481">
    <property type="entry name" value="BTB-POZ/Galectin-3-binding"/>
</dbReference>
<dbReference type="Pfam" id="PF00651">
    <property type="entry name" value="BTB"/>
    <property type="match status" value="1"/>
</dbReference>
<evidence type="ECO:0000313" key="4">
    <source>
        <dbReference type="Proteomes" id="UP000193411"/>
    </source>
</evidence>
<feature type="compositionally biased region" description="Polar residues" evidence="1">
    <location>
        <begin position="395"/>
        <end position="405"/>
    </location>
</feature>
<name>A0A1Y2HXJ7_9FUNG</name>
<dbReference type="AlphaFoldDB" id="A0A1Y2HXJ7"/>
<feature type="region of interest" description="Disordered" evidence="1">
    <location>
        <begin position="1"/>
        <end position="104"/>
    </location>
</feature>
<feature type="region of interest" description="Disordered" evidence="1">
    <location>
        <begin position="395"/>
        <end position="436"/>
    </location>
</feature>
<feature type="non-terminal residue" evidence="3">
    <location>
        <position position="600"/>
    </location>
</feature>
<dbReference type="PANTHER" id="PTHR24410">
    <property type="entry name" value="HL07962P-RELATED"/>
    <property type="match status" value="1"/>
</dbReference>
<feature type="compositionally biased region" description="Low complexity" evidence="1">
    <location>
        <begin position="547"/>
        <end position="582"/>
    </location>
</feature>
<keyword evidence="4" id="KW-1185">Reference proteome</keyword>
<dbReference type="InterPro" id="IPR011333">
    <property type="entry name" value="SKP1/BTB/POZ_sf"/>
</dbReference>
<evidence type="ECO:0000313" key="3">
    <source>
        <dbReference type="EMBL" id="ORZ38674.1"/>
    </source>
</evidence>
<feature type="compositionally biased region" description="Low complexity" evidence="1">
    <location>
        <begin position="34"/>
        <end position="101"/>
    </location>
</feature>
<dbReference type="SUPFAM" id="SSF54695">
    <property type="entry name" value="POZ domain"/>
    <property type="match status" value="1"/>
</dbReference>
<feature type="compositionally biased region" description="Polar residues" evidence="1">
    <location>
        <begin position="501"/>
        <end position="512"/>
    </location>
</feature>
<feature type="compositionally biased region" description="Low complexity" evidence="1">
    <location>
        <begin position="417"/>
        <end position="429"/>
    </location>
</feature>
<dbReference type="PROSITE" id="PS50097">
    <property type="entry name" value="BTB"/>
    <property type="match status" value="1"/>
</dbReference>